<feature type="domain" description="Xylose isomerase-like TIM barrel" evidence="10">
    <location>
        <begin position="27"/>
        <end position="267"/>
    </location>
</feature>
<dbReference type="Proteomes" id="UP000091979">
    <property type="component" value="Unassembled WGS sequence"/>
</dbReference>
<evidence type="ECO:0000259" key="10">
    <source>
        <dbReference type="Pfam" id="PF01261"/>
    </source>
</evidence>
<comment type="catalytic activity">
    <reaction evidence="9">
        <text>Endonucleolytic cleavage to 5'-phosphooligonucleotide end-products.</text>
        <dbReference type="EC" id="3.1.21.2"/>
    </reaction>
</comment>
<dbReference type="GO" id="GO:0008270">
    <property type="term" value="F:zinc ion binding"/>
    <property type="evidence" value="ECO:0007669"/>
    <property type="project" value="UniProtKB-UniRule"/>
</dbReference>
<evidence type="ECO:0000256" key="6">
    <source>
        <dbReference type="ARBA" id="ARBA00022801"/>
    </source>
</evidence>
<keyword evidence="7 9" id="KW-0862">Zinc</keyword>
<proteinExistence type="inferred from homology"/>
<dbReference type="PATRIC" id="fig|1560234.3.peg.50"/>
<dbReference type="Gene3D" id="3.20.20.150">
    <property type="entry name" value="Divalent-metal-dependent TIM barrel enzymes"/>
    <property type="match status" value="1"/>
</dbReference>
<dbReference type="GO" id="GO:0003677">
    <property type="term" value="F:DNA binding"/>
    <property type="evidence" value="ECO:0007669"/>
    <property type="project" value="InterPro"/>
</dbReference>
<dbReference type="PROSITE" id="PS00731">
    <property type="entry name" value="AP_NUCLEASE_F2_3"/>
    <property type="match status" value="1"/>
</dbReference>
<dbReference type="EC" id="3.1.21.2" evidence="9"/>
<feature type="binding site" evidence="9">
    <location>
        <position position="215"/>
    </location>
    <ligand>
        <name>Zn(2+)</name>
        <dbReference type="ChEBI" id="CHEBI:29105"/>
        <label>2</label>
    </ligand>
</feature>
<dbReference type="PANTHER" id="PTHR21445">
    <property type="entry name" value="ENDONUCLEASE IV ENDODEOXYRIBONUCLEASE IV"/>
    <property type="match status" value="1"/>
</dbReference>
<evidence type="ECO:0000256" key="7">
    <source>
        <dbReference type="ARBA" id="ARBA00022833"/>
    </source>
</evidence>
<keyword evidence="6 9" id="KW-0378">Hydrolase</keyword>
<comment type="function">
    <text evidence="9">Endonuclease IV plays a role in DNA repair. It cleaves phosphodiester bonds at apurinic or apyrimidinic (AP) sites, generating a 3'-hydroxyl group and a 5'-terminal sugar phosphate.</text>
</comment>
<dbReference type="GO" id="GO:0008833">
    <property type="term" value="F:deoxyribonuclease IV (phage-T4-induced) activity"/>
    <property type="evidence" value="ECO:0007669"/>
    <property type="project" value="UniProtKB-UniRule"/>
</dbReference>
<comment type="caution">
    <text evidence="11">The sequence shown here is derived from an EMBL/GenBank/DDBJ whole genome shotgun (WGS) entry which is preliminary data.</text>
</comment>
<gene>
    <name evidence="9" type="primary">nfo</name>
    <name evidence="11" type="ORF">SP90_00245</name>
</gene>
<keyword evidence="4 9" id="KW-0255">Endonuclease</keyword>
<dbReference type="GO" id="GO:0003906">
    <property type="term" value="F:DNA-(apurinic or apyrimidinic site) endonuclease activity"/>
    <property type="evidence" value="ECO:0007669"/>
    <property type="project" value="TreeGrafter"/>
</dbReference>
<evidence type="ECO:0000256" key="9">
    <source>
        <dbReference type="HAMAP-Rule" id="MF_00152"/>
    </source>
</evidence>
<dbReference type="PROSITE" id="PS51432">
    <property type="entry name" value="AP_NUCLEASE_F2_4"/>
    <property type="match status" value="1"/>
</dbReference>
<dbReference type="Pfam" id="PF01261">
    <property type="entry name" value="AP_endonuc_2"/>
    <property type="match status" value="1"/>
</dbReference>
<comment type="similarity">
    <text evidence="1 9">Belongs to the AP endonuclease 2 family.</text>
</comment>
<protein>
    <recommendedName>
        <fullName evidence="9">Probable endonuclease 4</fullName>
        <ecNumber evidence="9">3.1.21.2</ecNumber>
    </recommendedName>
    <alternativeName>
        <fullName evidence="9">Endodeoxyribonuclease IV</fullName>
    </alternativeName>
    <alternativeName>
        <fullName evidence="9">Endonuclease IV</fullName>
    </alternativeName>
</protein>
<comment type="cofactor">
    <cofactor evidence="9">
        <name>Zn(2+)</name>
        <dbReference type="ChEBI" id="CHEBI:29105"/>
    </cofactor>
    <text evidence="9">Binds 3 Zn(2+) ions.</text>
</comment>
<dbReference type="PROSITE" id="PS00730">
    <property type="entry name" value="AP_NUCLEASE_F2_2"/>
    <property type="match status" value="1"/>
</dbReference>
<dbReference type="EMBL" id="JXMS01000001">
    <property type="protein sequence ID" value="OBQ57516.1"/>
    <property type="molecule type" value="Genomic_DNA"/>
</dbReference>
<keyword evidence="8 9" id="KW-0234">DNA repair</keyword>
<dbReference type="GO" id="GO:0006284">
    <property type="term" value="P:base-excision repair"/>
    <property type="evidence" value="ECO:0007669"/>
    <property type="project" value="TreeGrafter"/>
</dbReference>
<dbReference type="AlphaFoldDB" id="A0A1B7XPV9"/>
<name>A0A1B7XPV9_9BACT</name>
<dbReference type="InterPro" id="IPR013022">
    <property type="entry name" value="Xyl_isomerase-like_TIM-brl"/>
</dbReference>
<feature type="binding site" evidence="9">
    <location>
        <position position="107"/>
    </location>
    <ligand>
        <name>Zn(2+)</name>
        <dbReference type="ChEBI" id="CHEBI:29105"/>
        <label>1</label>
    </ligand>
</feature>
<feature type="binding site" evidence="9">
    <location>
        <position position="178"/>
    </location>
    <ligand>
        <name>Zn(2+)</name>
        <dbReference type="ChEBI" id="CHEBI:29105"/>
        <label>2</label>
    </ligand>
</feature>
<feature type="binding site" evidence="9">
    <location>
        <position position="260"/>
    </location>
    <ligand>
        <name>Zn(2+)</name>
        <dbReference type="ChEBI" id="CHEBI:29105"/>
        <label>2</label>
    </ligand>
</feature>
<dbReference type="SUPFAM" id="SSF51658">
    <property type="entry name" value="Xylose isomerase-like"/>
    <property type="match status" value="1"/>
</dbReference>
<feature type="binding site" evidence="9">
    <location>
        <position position="144"/>
    </location>
    <ligand>
        <name>Zn(2+)</name>
        <dbReference type="ChEBI" id="CHEBI:29105"/>
        <label>2</label>
    </ligand>
</feature>
<feature type="binding site" evidence="9">
    <location>
        <position position="67"/>
    </location>
    <ligand>
        <name>Zn(2+)</name>
        <dbReference type="ChEBI" id="CHEBI:29105"/>
        <label>1</label>
    </ligand>
</feature>
<reference evidence="11 12" key="1">
    <citation type="submission" date="2015-01" db="EMBL/GenBank/DDBJ databases">
        <title>Desulfovibrio sp. JC271 draft genome sequence.</title>
        <authorList>
            <person name="Shivani Y."/>
            <person name="Subhash Y."/>
            <person name="Sasikala C."/>
            <person name="Ramana C.V."/>
        </authorList>
    </citation>
    <scope>NUCLEOTIDE SEQUENCE [LARGE SCALE GENOMIC DNA]</scope>
    <source>
        <strain evidence="11 12">JC271</strain>
    </source>
</reference>
<dbReference type="FunFam" id="3.20.20.150:FF:000001">
    <property type="entry name" value="Probable endonuclease 4"/>
    <property type="match status" value="1"/>
</dbReference>
<feature type="binding site" evidence="9">
    <location>
        <position position="228"/>
    </location>
    <ligand>
        <name>Zn(2+)</name>
        <dbReference type="ChEBI" id="CHEBI:29105"/>
        <label>3</label>
    </ligand>
</feature>
<evidence type="ECO:0000313" key="11">
    <source>
        <dbReference type="EMBL" id="OBQ57516.1"/>
    </source>
</evidence>
<dbReference type="PROSITE" id="PS00729">
    <property type="entry name" value="AP_NUCLEASE_F2_1"/>
    <property type="match status" value="1"/>
</dbReference>
<dbReference type="GO" id="GO:0008081">
    <property type="term" value="F:phosphoric diester hydrolase activity"/>
    <property type="evidence" value="ECO:0007669"/>
    <property type="project" value="TreeGrafter"/>
</dbReference>
<dbReference type="NCBIfam" id="TIGR00587">
    <property type="entry name" value="nfo"/>
    <property type="match status" value="1"/>
</dbReference>
<dbReference type="InterPro" id="IPR001719">
    <property type="entry name" value="AP_endonuc_2"/>
</dbReference>
<organism evidence="11 12">
    <name type="scientific">Halodesulfovibrio spirochaetisodalis</name>
    <dbReference type="NCBI Taxonomy" id="1560234"/>
    <lineage>
        <taxon>Bacteria</taxon>
        <taxon>Pseudomonadati</taxon>
        <taxon>Thermodesulfobacteriota</taxon>
        <taxon>Desulfovibrionia</taxon>
        <taxon>Desulfovibrionales</taxon>
        <taxon>Desulfovibrionaceae</taxon>
        <taxon>Halodesulfovibrio</taxon>
    </lineage>
</organism>
<dbReference type="CDD" id="cd00019">
    <property type="entry name" value="AP2Ec"/>
    <property type="match status" value="1"/>
</dbReference>
<dbReference type="InterPro" id="IPR018246">
    <property type="entry name" value="AP_endonuc_F2_Zn_BS"/>
</dbReference>
<dbReference type="PANTHER" id="PTHR21445:SF0">
    <property type="entry name" value="APURINIC-APYRIMIDINIC ENDONUCLEASE"/>
    <property type="match status" value="1"/>
</dbReference>
<evidence type="ECO:0000256" key="3">
    <source>
        <dbReference type="ARBA" id="ARBA00022723"/>
    </source>
</evidence>
<feature type="binding site" evidence="9">
    <location>
        <position position="181"/>
    </location>
    <ligand>
        <name>Zn(2+)</name>
        <dbReference type="ChEBI" id="CHEBI:29105"/>
        <label>3</label>
    </ligand>
</feature>
<keyword evidence="12" id="KW-1185">Reference proteome</keyword>
<keyword evidence="3 9" id="KW-0479">Metal-binding</keyword>
<keyword evidence="5 9" id="KW-0227">DNA damage</keyword>
<feature type="binding site" evidence="9">
    <location>
        <position position="144"/>
    </location>
    <ligand>
        <name>Zn(2+)</name>
        <dbReference type="ChEBI" id="CHEBI:29105"/>
        <label>1</label>
    </ligand>
</feature>
<evidence type="ECO:0000256" key="8">
    <source>
        <dbReference type="ARBA" id="ARBA00023204"/>
    </source>
</evidence>
<evidence type="ECO:0000256" key="1">
    <source>
        <dbReference type="ARBA" id="ARBA00005340"/>
    </source>
</evidence>
<dbReference type="InterPro" id="IPR036237">
    <property type="entry name" value="Xyl_isomerase-like_sf"/>
</dbReference>
<keyword evidence="2 9" id="KW-0540">Nuclease</keyword>
<evidence type="ECO:0000256" key="2">
    <source>
        <dbReference type="ARBA" id="ARBA00022722"/>
    </source>
</evidence>
<accession>A0A1B7XPV9</accession>
<dbReference type="OrthoDB" id="9805666at2"/>
<feature type="binding site" evidence="9">
    <location>
        <position position="230"/>
    </location>
    <ligand>
        <name>Zn(2+)</name>
        <dbReference type="ChEBI" id="CHEBI:29105"/>
        <label>3</label>
    </ligand>
</feature>
<evidence type="ECO:0000313" key="12">
    <source>
        <dbReference type="Proteomes" id="UP000091979"/>
    </source>
</evidence>
<sequence>MPYFGAHMSIAGGLEKAVERIMSVDGTALQIFSKNQRQWKSKPLEQKQIDAFLAACSEWGDYPIAAHDSYLINIGSHKEDGVEKSVAALAYELERAEQLNIPYVVMHPGAHLGSGVEEALERVAKNLDRAVRESRTERVMVLLENTAGQGTTLGRSFTELAAIIQQSEVADRLGVCVDTCHAYAAGYDLATEEGYAATFDKFERVLGIERLKFMHVNDSKGALGSHLDRHDHIGAGMLGEETFARLVNDARFISLPMVLETPKGEDLKEDKLNLELLHKLADSSV</sequence>
<evidence type="ECO:0000256" key="4">
    <source>
        <dbReference type="ARBA" id="ARBA00022759"/>
    </source>
</evidence>
<dbReference type="RefSeq" id="WP_066851381.1">
    <property type="nucleotide sequence ID" value="NZ_JXMS01000001.1"/>
</dbReference>
<evidence type="ECO:0000256" key="5">
    <source>
        <dbReference type="ARBA" id="ARBA00022763"/>
    </source>
</evidence>
<dbReference type="HAMAP" id="MF_00152">
    <property type="entry name" value="Nfo"/>
    <property type="match status" value="1"/>
</dbReference>
<dbReference type="SMART" id="SM00518">
    <property type="entry name" value="AP2Ec"/>
    <property type="match status" value="1"/>
</dbReference>
<dbReference type="STRING" id="1560234.SP90_00245"/>